<dbReference type="AlphaFoldDB" id="A0A8H6YVZ9"/>
<dbReference type="EMBL" id="JACAZH010000005">
    <property type="protein sequence ID" value="KAF7368115.1"/>
    <property type="molecule type" value="Genomic_DNA"/>
</dbReference>
<accession>A0A8H6YVZ9</accession>
<name>A0A8H6YVZ9_9AGAR</name>
<reference evidence="1" key="1">
    <citation type="submission" date="2020-05" db="EMBL/GenBank/DDBJ databases">
        <title>Mycena genomes resolve the evolution of fungal bioluminescence.</title>
        <authorList>
            <person name="Tsai I.J."/>
        </authorList>
    </citation>
    <scope>NUCLEOTIDE SEQUENCE</scope>
    <source>
        <strain evidence="1">160909Yilan</strain>
    </source>
</reference>
<comment type="caution">
    <text evidence="1">The sequence shown here is derived from an EMBL/GenBank/DDBJ whole genome shotgun (WGS) entry which is preliminary data.</text>
</comment>
<dbReference type="Proteomes" id="UP000623467">
    <property type="component" value="Unassembled WGS sequence"/>
</dbReference>
<keyword evidence="2" id="KW-1185">Reference proteome</keyword>
<proteinExistence type="predicted"/>
<protein>
    <submittedName>
        <fullName evidence="1">Uncharacterized protein</fullName>
    </submittedName>
</protein>
<sequence>MDPPLPPLFSSPLCSGAVAQPATAPGSKHCVFSHRTTHDRLWCWLASLSSLGSKRHSHRDNPLPLICSVSSCSFTQHAYSASLAELSHRATATIAARARAVSPAAPVLPAASLRLVAGAAWIPSSRSFVVLVFRELESSLSFRVPFVQIGFLCIHRRR</sequence>
<organism evidence="1 2">
    <name type="scientific">Mycena sanguinolenta</name>
    <dbReference type="NCBI Taxonomy" id="230812"/>
    <lineage>
        <taxon>Eukaryota</taxon>
        <taxon>Fungi</taxon>
        <taxon>Dikarya</taxon>
        <taxon>Basidiomycota</taxon>
        <taxon>Agaricomycotina</taxon>
        <taxon>Agaricomycetes</taxon>
        <taxon>Agaricomycetidae</taxon>
        <taxon>Agaricales</taxon>
        <taxon>Marasmiineae</taxon>
        <taxon>Mycenaceae</taxon>
        <taxon>Mycena</taxon>
    </lineage>
</organism>
<evidence type="ECO:0000313" key="2">
    <source>
        <dbReference type="Proteomes" id="UP000623467"/>
    </source>
</evidence>
<gene>
    <name evidence="1" type="ORF">MSAN_00877700</name>
</gene>
<evidence type="ECO:0000313" key="1">
    <source>
        <dbReference type="EMBL" id="KAF7368115.1"/>
    </source>
</evidence>